<evidence type="ECO:0000259" key="1">
    <source>
        <dbReference type="Pfam" id="PF00884"/>
    </source>
</evidence>
<evidence type="ECO:0000313" key="2">
    <source>
        <dbReference type="EMBL" id="EHO73169.1"/>
    </source>
</evidence>
<organism evidence="2 3">
    <name type="scientific">Segatella maculosa OT 289</name>
    <dbReference type="NCBI Taxonomy" id="999422"/>
    <lineage>
        <taxon>Bacteria</taxon>
        <taxon>Pseudomonadati</taxon>
        <taxon>Bacteroidota</taxon>
        <taxon>Bacteroidia</taxon>
        <taxon>Bacteroidales</taxon>
        <taxon>Prevotellaceae</taxon>
        <taxon>Segatella</taxon>
    </lineage>
</organism>
<dbReference type="InterPro" id="IPR000917">
    <property type="entry name" value="Sulfatase_N"/>
</dbReference>
<keyword evidence="3" id="KW-1185">Reference proteome</keyword>
<protein>
    <recommendedName>
        <fullName evidence="1">Sulfatase N-terminal domain-containing protein</fullName>
    </recommendedName>
</protein>
<gene>
    <name evidence="2" type="ORF">HMPREF9944_00762</name>
</gene>
<dbReference type="AlphaFoldDB" id="H1HKR8"/>
<dbReference type="HOGENOM" id="CLU_030247_2_0_10"/>
<dbReference type="InterPro" id="IPR017850">
    <property type="entry name" value="Alkaline_phosphatase_core_sf"/>
</dbReference>
<reference evidence="2 3" key="1">
    <citation type="submission" date="2011-12" db="EMBL/GenBank/DDBJ databases">
        <title>The Genome Sequence of Prevotella maculosa OT 289.</title>
        <authorList>
            <consortium name="The Broad Institute Genome Sequencing Platform"/>
            <person name="Earl A."/>
            <person name="Ward D."/>
            <person name="Feldgarden M."/>
            <person name="Gevers D."/>
            <person name="Izard J."/>
            <person name="Blanton J.M."/>
            <person name="Mathney J."/>
            <person name="Tanner A.C."/>
            <person name="Dewhirst F.E."/>
            <person name="Young S.K."/>
            <person name="Zeng Q."/>
            <person name="Gargeya S."/>
            <person name="Fitzgerald M."/>
            <person name="Haas B."/>
            <person name="Abouelleil A."/>
            <person name="Alvarado L."/>
            <person name="Arachchi H.M."/>
            <person name="Berlin A."/>
            <person name="Chapman S.B."/>
            <person name="Gearin G."/>
            <person name="Goldberg J."/>
            <person name="Griggs A."/>
            <person name="Gujja S."/>
            <person name="Hansen M."/>
            <person name="Heiman D."/>
            <person name="Howarth C."/>
            <person name="Larimer J."/>
            <person name="Lui A."/>
            <person name="MacDonald P.J.P."/>
            <person name="McCowen C."/>
            <person name="Montmayeur A."/>
            <person name="Murphy C."/>
            <person name="Neiman D."/>
            <person name="Pearson M."/>
            <person name="Priest M."/>
            <person name="Roberts A."/>
            <person name="Saif S."/>
            <person name="Shea T."/>
            <person name="Sisk P."/>
            <person name="Stolte C."/>
            <person name="Sykes S."/>
            <person name="Wortman J."/>
            <person name="Nusbaum C."/>
            <person name="Birren B."/>
        </authorList>
    </citation>
    <scope>NUCLEOTIDE SEQUENCE [LARGE SCALE GENOMIC DNA]</scope>
    <source>
        <strain evidence="2 3">OT 289</strain>
    </source>
</reference>
<dbReference type="PANTHER" id="PTHR43751">
    <property type="entry name" value="SULFATASE"/>
    <property type="match status" value="1"/>
</dbReference>
<feature type="domain" description="Sulfatase N-terminal" evidence="1">
    <location>
        <begin position="18"/>
        <end position="202"/>
    </location>
</feature>
<dbReference type="PATRIC" id="fig|999422.3.peg.784"/>
<dbReference type="Pfam" id="PF00884">
    <property type="entry name" value="Sulfatase"/>
    <property type="match status" value="1"/>
</dbReference>
<comment type="caution">
    <text evidence="2">The sequence shown here is derived from an EMBL/GenBank/DDBJ whole genome shotgun (WGS) entry which is preliminary data.</text>
</comment>
<dbReference type="Gene3D" id="3.40.720.10">
    <property type="entry name" value="Alkaline Phosphatase, subunit A"/>
    <property type="match status" value="1"/>
</dbReference>
<dbReference type="PANTHER" id="PTHR43751:SF3">
    <property type="entry name" value="SULFATASE N-TERMINAL DOMAIN-CONTAINING PROTEIN"/>
    <property type="match status" value="1"/>
</dbReference>
<dbReference type="EMBL" id="AGEK01000016">
    <property type="protein sequence ID" value="EHO73169.1"/>
    <property type="molecule type" value="Genomic_DNA"/>
</dbReference>
<dbReference type="SUPFAM" id="SSF53649">
    <property type="entry name" value="Alkaline phosphatase-like"/>
    <property type="match status" value="1"/>
</dbReference>
<evidence type="ECO:0000313" key="3">
    <source>
        <dbReference type="Proteomes" id="UP000003167"/>
    </source>
</evidence>
<dbReference type="STRING" id="999422.HMPREF9944_00762"/>
<name>H1HKR8_9BACT</name>
<dbReference type="InterPro" id="IPR052701">
    <property type="entry name" value="GAG_Ulvan_Degrading_Sulfatases"/>
</dbReference>
<sequence length="288" mass="33713">MIRQGYNFSIHGSANLVNPPFSRVVFQRVPKLQVNTPGATTYDRDQRITHDFISALPRLKQKGKPFFSFLFYDLAHSYEYPKSMPKRFKPSWDYADYTRLNNDMDPTPYFNLYRNCCWLIDKMIGEVIKQLKKEGLYDHSVIVISGDHAQEFNENKKNYWGHGANFTKWQIGVPLLYRIPGEKPRKISYRTTHYDLVPTLMHDWLGVTNPIEDYSIGHLLTDKRPRRWQMVGSDIEYAFIIGGDTIVNKEGDGAMDVTDSRLNPVTNYRINPREFNAAIQQVNRFFKK</sequence>
<proteinExistence type="predicted"/>
<accession>H1HKR8</accession>
<dbReference type="Proteomes" id="UP000003167">
    <property type="component" value="Unassembled WGS sequence"/>
</dbReference>